<dbReference type="Gene3D" id="3.40.50.170">
    <property type="entry name" value="Formyl transferase, N-terminal domain"/>
    <property type="match status" value="1"/>
</dbReference>
<dbReference type="Pfam" id="PF00551">
    <property type="entry name" value="Formyl_trans_N"/>
    <property type="match status" value="1"/>
</dbReference>
<evidence type="ECO:0000256" key="2">
    <source>
        <dbReference type="ARBA" id="ARBA00012254"/>
    </source>
</evidence>
<proteinExistence type="inferred from homology"/>
<feature type="non-terminal residue" evidence="6">
    <location>
        <position position="1"/>
    </location>
</feature>
<dbReference type="InterPro" id="IPR036477">
    <property type="entry name" value="Formyl_transf_N_sf"/>
</dbReference>
<evidence type="ECO:0000256" key="3">
    <source>
        <dbReference type="ARBA" id="ARBA00022679"/>
    </source>
</evidence>
<dbReference type="GO" id="GO:0006189">
    <property type="term" value="P:'de novo' IMP biosynthetic process"/>
    <property type="evidence" value="ECO:0007669"/>
    <property type="project" value="InterPro"/>
</dbReference>
<comment type="pathway">
    <text evidence="1">Purine metabolism; IMP biosynthesis via de novo pathway; N(2)-formyl-N(1)-(5-phospho-D-ribosyl)glycinamide from N(1)-(5-phospho-D-ribosyl)glycinamide (10-formyl THF route): step 1/1.</text>
</comment>
<sequence length="219" mass="24262">PRLNIVVLISGSGTNLQAIINAIDENRLHATISAVISNRPDVRGLARARSAGITAQCIDHRQFASREAFDRQLIQAIDPHQPGLVVLAGFMRILSDNFVSHYATRMLNIHPSLLPAFRGLNTHQRALEAGVEQHGVSVHYVSNELDGGPVVLQAVVDISTDETAASLQQKIHQQEHIIYPMVIEWVAQGRLKLLDQQIHLDQQPLNSPLKWLDNQLVTP</sequence>
<evidence type="ECO:0000259" key="5">
    <source>
        <dbReference type="Pfam" id="PF00551"/>
    </source>
</evidence>
<dbReference type="GO" id="GO:0004644">
    <property type="term" value="F:phosphoribosylglycinamide formyltransferase activity"/>
    <property type="evidence" value="ECO:0007669"/>
    <property type="project" value="UniProtKB-EC"/>
</dbReference>
<dbReference type="GO" id="GO:0005829">
    <property type="term" value="C:cytosol"/>
    <property type="evidence" value="ECO:0007669"/>
    <property type="project" value="TreeGrafter"/>
</dbReference>
<reference evidence="6" key="1">
    <citation type="submission" date="2018-06" db="EMBL/GenBank/DDBJ databases">
        <authorList>
            <person name="Zhirakovskaya E."/>
        </authorList>
    </citation>
    <scope>NUCLEOTIDE SEQUENCE</scope>
</reference>
<dbReference type="EMBL" id="UOFJ01000362">
    <property type="protein sequence ID" value="VAW68742.1"/>
    <property type="molecule type" value="Genomic_DNA"/>
</dbReference>
<feature type="domain" description="Formyl transferase N-terminal" evidence="5">
    <location>
        <begin position="4"/>
        <end position="183"/>
    </location>
</feature>
<dbReference type="InterPro" id="IPR004607">
    <property type="entry name" value="GART"/>
</dbReference>
<dbReference type="SUPFAM" id="SSF53328">
    <property type="entry name" value="Formyltransferase"/>
    <property type="match status" value="1"/>
</dbReference>
<protein>
    <recommendedName>
        <fullName evidence="2">phosphoribosylglycinamide formyltransferase 1</fullName>
        <ecNumber evidence="2">2.1.2.2</ecNumber>
    </recommendedName>
</protein>
<keyword evidence="4" id="KW-0658">Purine biosynthesis</keyword>
<evidence type="ECO:0000313" key="6">
    <source>
        <dbReference type="EMBL" id="VAW68742.1"/>
    </source>
</evidence>
<keyword evidence="3 6" id="KW-0808">Transferase</keyword>
<gene>
    <name evidence="6" type="ORF">MNBD_GAMMA10-749</name>
</gene>
<evidence type="ECO:0000256" key="4">
    <source>
        <dbReference type="ARBA" id="ARBA00022755"/>
    </source>
</evidence>
<dbReference type="HAMAP" id="MF_01930">
    <property type="entry name" value="PurN"/>
    <property type="match status" value="1"/>
</dbReference>
<dbReference type="PANTHER" id="PTHR43369:SF2">
    <property type="entry name" value="PHOSPHORIBOSYLGLYCINAMIDE FORMYLTRANSFERASE"/>
    <property type="match status" value="1"/>
</dbReference>
<name>A0A3B0Y048_9ZZZZ</name>
<dbReference type="EC" id="2.1.2.2" evidence="2"/>
<evidence type="ECO:0000256" key="1">
    <source>
        <dbReference type="ARBA" id="ARBA00005054"/>
    </source>
</evidence>
<dbReference type="PANTHER" id="PTHR43369">
    <property type="entry name" value="PHOSPHORIBOSYLGLYCINAMIDE FORMYLTRANSFERASE"/>
    <property type="match status" value="1"/>
</dbReference>
<organism evidence="6">
    <name type="scientific">hydrothermal vent metagenome</name>
    <dbReference type="NCBI Taxonomy" id="652676"/>
    <lineage>
        <taxon>unclassified sequences</taxon>
        <taxon>metagenomes</taxon>
        <taxon>ecological metagenomes</taxon>
    </lineage>
</organism>
<dbReference type="CDD" id="cd08645">
    <property type="entry name" value="FMT_core_GART"/>
    <property type="match status" value="1"/>
</dbReference>
<dbReference type="NCBIfam" id="TIGR00639">
    <property type="entry name" value="PurN"/>
    <property type="match status" value="1"/>
</dbReference>
<accession>A0A3B0Y048</accession>
<dbReference type="InterPro" id="IPR002376">
    <property type="entry name" value="Formyl_transf_N"/>
</dbReference>
<dbReference type="AlphaFoldDB" id="A0A3B0Y048"/>